<accession>S9V6U4</accession>
<name>S9V6U4_9TRYP</name>
<evidence type="ECO:0000313" key="2">
    <source>
        <dbReference type="EMBL" id="EPY21866.1"/>
    </source>
</evidence>
<gene>
    <name evidence="4" type="ORF">STCU_00526</name>
    <name evidence="3" type="ORF">STCU_04789</name>
    <name evidence="2" type="ORF">STCU_08453</name>
</gene>
<keyword evidence="1" id="KW-0812">Transmembrane</keyword>
<evidence type="ECO:0000313" key="5">
    <source>
        <dbReference type="Proteomes" id="UP000015354"/>
    </source>
</evidence>
<organism evidence="4 5">
    <name type="scientific">Strigomonas culicis</name>
    <dbReference type="NCBI Taxonomy" id="28005"/>
    <lineage>
        <taxon>Eukaryota</taxon>
        <taxon>Discoba</taxon>
        <taxon>Euglenozoa</taxon>
        <taxon>Kinetoplastea</taxon>
        <taxon>Metakinetoplastina</taxon>
        <taxon>Trypanosomatida</taxon>
        <taxon>Trypanosomatidae</taxon>
        <taxon>Strigomonadinae</taxon>
        <taxon>Strigomonas</taxon>
    </lineage>
</organism>
<dbReference type="AlphaFoldDB" id="S9V6U4"/>
<keyword evidence="5" id="KW-1185">Reference proteome</keyword>
<evidence type="ECO:0000256" key="1">
    <source>
        <dbReference type="SAM" id="Phobius"/>
    </source>
</evidence>
<dbReference type="OrthoDB" id="274949at2759"/>
<dbReference type="EMBL" id="ATMH01000526">
    <property type="protein sequence ID" value="EPY36548.1"/>
    <property type="molecule type" value="Genomic_DNA"/>
</dbReference>
<protein>
    <submittedName>
        <fullName evidence="4">Uncharacterized protein</fullName>
    </submittedName>
</protein>
<sequence length="351" mass="41659">MLSRSSARITALGAAAPLLVQSRSYHGFQFASFHGWTLPYGHKSTRVTKEELENLKYFSSRPKDKWDYHRVDENINASSEFRKTEGRDEFFQGMREDNSTTNHGSLHTPGKYRLHEYFDEYTKPGVDQKVAACYAVKEQWDAEEFYYPGEAWQKNRPGFRSVPKELLNRQTWYHWSDTIFKWDEIQPTIRTRSWNPDWPPPGYHMPKLNCKKEFEFGCEDEGLVSEIERYNWFRSWGDNNMRAGWMEIPLFIMLFGTLYYLARQSQTVNLYRAVASNMYYPGRYMIRPFGSPTDLENDCYWWQKPLEEFPNQGEVWYMNQSRYGYIQHLQKRDAREKELAAAEEAAQEASA</sequence>
<dbReference type="Proteomes" id="UP000015354">
    <property type="component" value="Unassembled WGS sequence"/>
</dbReference>
<reference evidence="4 5" key="1">
    <citation type="journal article" date="2013" name="PLoS ONE">
        <title>Predicting the Proteins of Angomonas deanei, Strigomonas culicis and Their Respective Endosymbionts Reveals New Aspects of the Trypanosomatidae Family.</title>
        <authorList>
            <person name="Motta M.C."/>
            <person name="Martins A.C."/>
            <person name="de Souza S.S."/>
            <person name="Catta-Preta C.M."/>
            <person name="Silva R."/>
            <person name="Klein C.C."/>
            <person name="de Almeida L.G."/>
            <person name="de Lima Cunha O."/>
            <person name="Ciapina L.P."/>
            <person name="Brocchi M."/>
            <person name="Colabardini A.C."/>
            <person name="de Araujo Lima B."/>
            <person name="Machado C.R."/>
            <person name="de Almeida Soares C.M."/>
            <person name="Probst C.M."/>
            <person name="de Menezes C.B."/>
            <person name="Thompson C.E."/>
            <person name="Bartholomeu D.C."/>
            <person name="Gradia D.F."/>
            <person name="Pavoni D.P."/>
            <person name="Grisard E.C."/>
            <person name="Fantinatti-Garboggini F."/>
            <person name="Marchini F.K."/>
            <person name="Rodrigues-Luiz G.F."/>
            <person name="Wagner G."/>
            <person name="Goldman G.H."/>
            <person name="Fietto J.L."/>
            <person name="Elias M.C."/>
            <person name="Goldman M.H."/>
            <person name="Sagot M.F."/>
            <person name="Pereira M."/>
            <person name="Stoco P.H."/>
            <person name="de Mendonca-Neto R.P."/>
            <person name="Teixeira S.M."/>
            <person name="Maciel T.E."/>
            <person name="de Oliveira Mendes T.A."/>
            <person name="Urmenyi T.P."/>
            <person name="de Souza W."/>
            <person name="Schenkman S."/>
            <person name="de Vasconcelos A.T."/>
        </authorList>
    </citation>
    <scope>NUCLEOTIDE SEQUENCE [LARGE SCALE GENOMIC DNA]</scope>
</reference>
<dbReference type="EMBL" id="ATMH01004789">
    <property type="protein sequence ID" value="EPY28972.1"/>
    <property type="molecule type" value="Genomic_DNA"/>
</dbReference>
<proteinExistence type="predicted"/>
<keyword evidence="1" id="KW-1133">Transmembrane helix</keyword>
<keyword evidence="1" id="KW-0472">Membrane</keyword>
<dbReference type="EMBL" id="ATMH01008453">
    <property type="protein sequence ID" value="EPY21866.1"/>
    <property type="molecule type" value="Genomic_DNA"/>
</dbReference>
<comment type="caution">
    <text evidence="4">The sequence shown here is derived from an EMBL/GenBank/DDBJ whole genome shotgun (WGS) entry which is preliminary data.</text>
</comment>
<evidence type="ECO:0000313" key="4">
    <source>
        <dbReference type="EMBL" id="EPY36548.1"/>
    </source>
</evidence>
<feature type="transmembrane region" description="Helical" evidence="1">
    <location>
        <begin position="243"/>
        <end position="262"/>
    </location>
</feature>
<reference evidence="4" key="2">
    <citation type="submission" date="2013-03" db="EMBL/GenBank/DDBJ databases">
        <authorList>
            <person name="Motta M.C.M."/>
            <person name="Martins A.C.A."/>
            <person name="Preta C.M.C.C."/>
            <person name="Silva R."/>
            <person name="de Souza S.S."/>
            <person name="Klein C.C."/>
            <person name="de Almeida L.G.P."/>
            <person name="Cunha O.L."/>
            <person name="Colabardini A.C."/>
            <person name="Lima B.A."/>
            <person name="Machado C.R."/>
            <person name="Soares C.M.A."/>
            <person name="de Menezes C.B.A."/>
            <person name="Bartolomeu D.C."/>
            <person name="Grisard E.C."/>
            <person name="Fantinatti-Garboggini F."/>
            <person name="Rodrigues-Luiz G.F."/>
            <person name="Wagner G."/>
            <person name="Goldman G.H."/>
            <person name="Fietto J.L.R."/>
            <person name="Ciapina L.P."/>
            <person name="Brocchi M."/>
            <person name="Elias M.C."/>
            <person name="Goldman M.H.S."/>
            <person name="Sagot M.-F."/>
            <person name="Pereira M."/>
            <person name="Stoco P.H."/>
            <person name="Teixeira S.M.R."/>
            <person name="de Mendonca-Neto R.P."/>
            <person name="Maciel T.E.F."/>
            <person name="Mendes T.A.O."/>
            <person name="Urmenyi T.P."/>
            <person name="Teixeira M.M.G."/>
            <person name="de Camargo E.F.P."/>
            <person name="de Sousa W."/>
            <person name="Schenkman S."/>
            <person name="de Vasconcelos A.T.R."/>
        </authorList>
    </citation>
    <scope>NUCLEOTIDE SEQUENCE</scope>
</reference>
<evidence type="ECO:0000313" key="3">
    <source>
        <dbReference type="EMBL" id="EPY28972.1"/>
    </source>
</evidence>